<proteinExistence type="predicted"/>
<dbReference type="RefSeq" id="WP_014808504.1">
    <property type="nucleotide sequence ID" value="NC_018025.1"/>
</dbReference>
<dbReference type="PROSITE" id="PS50297">
    <property type="entry name" value="ANK_REP_REGION"/>
    <property type="match status" value="4"/>
</dbReference>
<dbReference type="InterPro" id="IPR002110">
    <property type="entry name" value="Ankyrin_rpt"/>
</dbReference>
<protein>
    <submittedName>
        <fullName evidence="4">Ankyrin repeat-containing protein</fullName>
    </submittedName>
</protein>
<dbReference type="InterPro" id="IPR036770">
    <property type="entry name" value="Ankyrin_rpt-contain_sf"/>
</dbReference>
<feature type="repeat" description="ANK" evidence="3">
    <location>
        <begin position="98"/>
        <end position="130"/>
    </location>
</feature>
<dbReference type="PROSITE" id="PS50088">
    <property type="entry name" value="ANK_REPEAT"/>
    <property type="match status" value="4"/>
</dbReference>
<evidence type="ECO:0000256" key="3">
    <source>
        <dbReference type="PROSITE-ProRule" id="PRU00023"/>
    </source>
</evidence>
<dbReference type="PANTHER" id="PTHR24189:SF50">
    <property type="entry name" value="ANKYRIN REPEAT AND SOCS BOX PROTEIN 2"/>
    <property type="match status" value="1"/>
</dbReference>
<dbReference type="AlphaFoldDB" id="I4C1A7"/>
<dbReference type="OrthoDB" id="5501697at2"/>
<dbReference type="eggNOG" id="COG0666">
    <property type="taxonomic scope" value="Bacteria"/>
</dbReference>
<keyword evidence="5" id="KW-1185">Reference proteome</keyword>
<evidence type="ECO:0000313" key="4">
    <source>
        <dbReference type="EMBL" id="AFM23348.1"/>
    </source>
</evidence>
<organism evidence="4 5">
    <name type="scientific">Desulfomonile tiedjei (strain ATCC 49306 / DSM 6799 / DCB-1)</name>
    <dbReference type="NCBI Taxonomy" id="706587"/>
    <lineage>
        <taxon>Bacteria</taxon>
        <taxon>Pseudomonadati</taxon>
        <taxon>Thermodesulfobacteriota</taxon>
        <taxon>Desulfomonilia</taxon>
        <taxon>Desulfomonilales</taxon>
        <taxon>Desulfomonilaceae</taxon>
        <taxon>Desulfomonile</taxon>
    </lineage>
</organism>
<name>I4C1A7_DESTA</name>
<reference evidence="5" key="1">
    <citation type="submission" date="2012-06" db="EMBL/GenBank/DDBJ databases">
        <title>Complete sequence of chromosome of Desulfomonile tiedjei DSM 6799.</title>
        <authorList>
            <person name="Lucas S."/>
            <person name="Copeland A."/>
            <person name="Lapidus A."/>
            <person name="Glavina del Rio T."/>
            <person name="Dalin E."/>
            <person name="Tice H."/>
            <person name="Bruce D."/>
            <person name="Goodwin L."/>
            <person name="Pitluck S."/>
            <person name="Peters L."/>
            <person name="Ovchinnikova G."/>
            <person name="Zeytun A."/>
            <person name="Lu M."/>
            <person name="Kyrpides N."/>
            <person name="Mavromatis K."/>
            <person name="Ivanova N."/>
            <person name="Brettin T."/>
            <person name="Detter J.C."/>
            <person name="Han C."/>
            <person name="Larimer F."/>
            <person name="Land M."/>
            <person name="Hauser L."/>
            <person name="Markowitz V."/>
            <person name="Cheng J.-F."/>
            <person name="Hugenholtz P."/>
            <person name="Woyke T."/>
            <person name="Wu D."/>
            <person name="Spring S."/>
            <person name="Schroeder M."/>
            <person name="Brambilla E."/>
            <person name="Klenk H.-P."/>
            <person name="Eisen J.A."/>
        </authorList>
    </citation>
    <scope>NUCLEOTIDE SEQUENCE [LARGE SCALE GENOMIC DNA]</scope>
    <source>
        <strain evidence="5">ATCC 49306 / DSM 6799 / DCB-1</strain>
    </source>
</reference>
<sequence length="360" mass="40064">MIHHKIRTCFVILILIIAFAELMSSSVAMSLPNDDLINAARHCDIETIREFISLDANVNVVDEHCYSPLMWVLEQACHRDIVELLLNNGARVNHQNRSFQTPLIEASHRCGPEIVELLLSHGADVTLRDVTGQTALHYAAYSMDDPRKMALLIARGASIDAKDGTRQTPLLTACSYGRKNLVVFLMENGADINARDSQGETALHKAARGRKGPVLELLISKGLNVNLRDDKGRTSLHVICDTLDGDPGSLIIGYISTISTLLNAGVDVHAKDNSGNTALMLIKKNADFSKHWWKVEKTEELCMQHRPDLENIRIEPGDPRLKPGSELLRKGWSKICFNFFTARRAYNEAIELLKSHGAEE</sequence>
<evidence type="ECO:0000256" key="1">
    <source>
        <dbReference type="ARBA" id="ARBA00022737"/>
    </source>
</evidence>
<dbReference type="Pfam" id="PF12796">
    <property type="entry name" value="Ank_2"/>
    <property type="match status" value="2"/>
</dbReference>
<dbReference type="InterPro" id="IPR050745">
    <property type="entry name" value="Multifunctional_regulatory"/>
</dbReference>
<keyword evidence="1" id="KW-0677">Repeat</keyword>
<dbReference type="Gene3D" id="1.25.40.20">
    <property type="entry name" value="Ankyrin repeat-containing domain"/>
    <property type="match status" value="3"/>
</dbReference>
<evidence type="ECO:0000313" key="5">
    <source>
        <dbReference type="Proteomes" id="UP000006055"/>
    </source>
</evidence>
<feature type="repeat" description="ANK" evidence="3">
    <location>
        <begin position="198"/>
        <end position="230"/>
    </location>
</feature>
<dbReference type="PANTHER" id="PTHR24189">
    <property type="entry name" value="MYOTROPHIN"/>
    <property type="match status" value="1"/>
</dbReference>
<dbReference type="SMART" id="SM00248">
    <property type="entry name" value="ANK"/>
    <property type="match status" value="7"/>
</dbReference>
<dbReference type="SUPFAM" id="SSF48403">
    <property type="entry name" value="Ankyrin repeat"/>
    <property type="match status" value="1"/>
</dbReference>
<dbReference type="EMBL" id="CP003360">
    <property type="protein sequence ID" value="AFM23348.1"/>
    <property type="molecule type" value="Genomic_DNA"/>
</dbReference>
<dbReference type="STRING" id="706587.Desti_0621"/>
<dbReference type="KEGG" id="dti:Desti_0621"/>
<evidence type="ECO:0000256" key="2">
    <source>
        <dbReference type="ARBA" id="ARBA00023043"/>
    </source>
</evidence>
<keyword evidence="2 3" id="KW-0040">ANK repeat</keyword>
<feature type="repeat" description="ANK" evidence="3">
    <location>
        <begin position="131"/>
        <end position="164"/>
    </location>
</feature>
<feature type="repeat" description="ANK" evidence="3">
    <location>
        <begin position="165"/>
        <end position="197"/>
    </location>
</feature>
<dbReference type="Proteomes" id="UP000006055">
    <property type="component" value="Chromosome"/>
</dbReference>
<accession>I4C1A7</accession>
<gene>
    <name evidence="4" type="ordered locus">Desti_0621</name>
</gene>
<dbReference type="HOGENOM" id="CLU_768895_0_0_7"/>